<dbReference type="InterPro" id="IPR011009">
    <property type="entry name" value="Kinase-like_dom_sf"/>
</dbReference>
<proteinExistence type="predicted"/>
<evidence type="ECO:0000259" key="9">
    <source>
        <dbReference type="PROSITE" id="PS50011"/>
    </source>
</evidence>
<dbReference type="PANTHER" id="PTHR27008:SF592">
    <property type="entry name" value="LEUCINE-RICH REPEAT RECEPTOR-LIKE PROTEIN KINASE FAMILY PROTEIN-RELATED"/>
    <property type="match status" value="1"/>
</dbReference>
<dbReference type="InterPro" id="IPR000719">
    <property type="entry name" value="Prot_kinase_dom"/>
</dbReference>
<protein>
    <recommendedName>
        <fullName evidence="9">Protein kinase domain-containing protein</fullName>
    </recommendedName>
</protein>
<comment type="subcellular location">
    <subcellularLocation>
        <location evidence="1">Membrane</location>
    </subcellularLocation>
</comment>
<name>A0ABU6VDT2_9FABA</name>
<dbReference type="Gene3D" id="3.30.200.20">
    <property type="entry name" value="Phosphorylase Kinase, domain 1"/>
    <property type="match status" value="1"/>
</dbReference>
<dbReference type="Pfam" id="PF00560">
    <property type="entry name" value="LRR_1"/>
    <property type="match status" value="2"/>
</dbReference>
<organism evidence="10 11">
    <name type="scientific">Stylosanthes scabra</name>
    <dbReference type="NCBI Taxonomy" id="79078"/>
    <lineage>
        <taxon>Eukaryota</taxon>
        <taxon>Viridiplantae</taxon>
        <taxon>Streptophyta</taxon>
        <taxon>Embryophyta</taxon>
        <taxon>Tracheophyta</taxon>
        <taxon>Spermatophyta</taxon>
        <taxon>Magnoliopsida</taxon>
        <taxon>eudicotyledons</taxon>
        <taxon>Gunneridae</taxon>
        <taxon>Pentapetalae</taxon>
        <taxon>rosids</taxon>
        <taxon>fabids</taxon>
        <taxon>Fabales</taxon>
        <taxon>Fabaceae</taxon>
        <taxon>Papilionoideae</taxon>
        <taxon>50 kb inversion clade</taxon>
        <taxon>dalbergioids sensu lato</taxon>
        <taxon>Dalbergieae</taxon>
        <taxon>Pterocarpus clade</taxon>
        <taxon>Stylosanthes</taxon>
    </lineage>
</organism>
<gene>
    <name evidence="10" type="ORF">PIB30_040057</name>
</gene>
<evidence type="ECO:0000256" key="8">
    <source>
        <dbReference type="SAM" id="Phobius"/>
    </source>
</evidence>
<feature type="domain" description="Protein kinase" evidence="9">
    <location>
        <begin position="221"/>
        <end position="518"/>
    </location>
</feature>
<evidence type="ECO:0000256" key="1">
    <source>
        <dbReference type="ARBA" id="ARBA00004370"/>
    </source>
</evidence>
<comment type="caution">
    <text evidence="10">The sequence shown here is derived from an EMBL/GenBank/DDBJ whole genome shotgun (WGS) entry which is preliminary data.</text>
</comment>
<keyword evidence="3 8" id="KW-0812">Transmembrane</keyword>
<dbReference type="InterPro" id="IPR051809">
    <property type="entry name" value="Plant_receptor-like_S/T_kinase"/>
</dbReference>
<dbReference type="EMBL" id="JASCZI010151249">
    <property type="protein sequence ID" value="MED6171354.1"/>
    <property type="molecule type" value="Genomic_DNA"/>
</dbReference>
<keyword evidence="6 8" id="KW-0472">Membrane</keyword>
<evidence type="ECO:0000256" key="6">
    <source>
        <dbReference type="ARBA" id="ARBA00023136"/>
    </source>
</evidence>
<evidence type="ECO:0000256" key="7">
    <source>
        <dbReference type="PROSITE-ProRule" id="PRU10141"/>
    </source>
</evidence>
<evidence type="ECO:0000256" key="4">
    <source>
        <dbReference type="ARBA" id="ARBA00022737"/>
    </source>
</evidence>
<evidence type="ECO:0000256" key="5">
    <source>
        <dbReference type="ARBA" id="ARBA00022989"/>
    </source>
</evidence>
<dbReference type="PROSITE" id="PS50011">
    <property type="entry name" value="PROTEIN_KINASE_DOM"/>
    <property type="match status" value="1"/>
</dbReference>
<evidence type="ECO:0000313" key="11">
    <source>
        <dbReference type="Proteomes" id="UP001341840"/>
    </source>
</evidence>
<dbReference type="Gene3D" id="3.80.10.10">
    <property type="entry name" value="Ribonuclease Inhibitor"/>
    <property type="match status" value="1"/>
</dbReference>
<dbReference type="InterPro" id="IPR001611">
    <property type="entry name" value="Leu-rich_rpt"/>
</dbReference>
<sequence>MFEGSIPSSISNCQKLQHLDFYMNNLNGTIPSEIFSISSLTTLLDLSQNSFSGNLSDESLRIIWLGTFLPALERTIPSSLVSLKGLRGLDISRNHLSGSIPEGLQNISLEYLDISFNMLDGQVLTGGVFGNASEFAMIGNNKLCGGVSELHLPPCPSKRHHNFRLIIVIVCVCVFFFILSLFLTIYWMRKRNKKISSDSSPTINQLVKVSYQSLHNGTNGFSEENLIGCGIFGSVYKGTLELEGSGVVVAIKVLKLQQKGAEKSFVAECNALRNVRHRNLVKILTCCSGTDYKGQEFKALVFEFMTNGSLESWLHPPSTGIPNHTLNLEQRLNIINDVASAFHYLHYECDPTIIQCDLNPSNVLLDDFMVAHVADFGLARLVRNNIGECSMQTSSIGLKGTFGYAPPEYGMSYQVCMEGDMYSFGIVILEMLTGKRPTDEMFKDGHNLHNYVEASISSNILQIVDPRILCRKKQVHPSVDDCLISLLRIGLACSVESPNERMNMVDVMRELNRIRSCFPSAELKEEAD</sequence>
<reference evidence="10 11" key="1">
    <citation type="journal article" date="2023" name="Plants (Basel)">
        <title>Bridging the Gap: Combining Genomics and Transcriptomics Approaches to Understand Stylosanthes scabra, an Orphan Legume from the Brazilian Caatinga.</title>
        <authorList>
            <person name="Ferreira-Neto J.R.C."/>
            <person name="da Silva M.D."/>
            <person name="Binneck E."/>
            <person name="de Melo N.F."/>
            <person name="da Silva R.H."/>
            <person name="de Melo A.L.T.M."/>
            <person name="Pandolfi V."/>
            <person name="Bustamante F.O."/>
            <person name="Brasileiro-Vidal A.C."/>
            <person name="Benko-Iseppon A.M."/>
        </authorList>
    </citation>
    <scope>NUCLEOTIDE SEQUENCE [LARGE SCALE GENOMIC DNA]</scope>
    <source>
        <tissue evidence="10">Leaves</tissue>
    </source>
</reference>
<dbReference type="SUPFAM" id="SSF52058">
    <property type="entry name" value="L domain-like"/>
    <property type="match status" value="1"/>
</dbReference>
<dbReference type="Gene3D" id="1.10.510.10">
    <property type="entry name" value="Transferase(Phosphotransferase) domain 1"/>
    <property type="match status" value="1"/>
</dbReference>
<feature type="binding site" evidence="7">
    <location>
        <position position="252"/>
    </location>
    <ligand>
        <name>ATP</name>
        <dbReference type="ChEBI" id="CHEBI:30616"/>
    </ligand>
</feature>
<dbReference type="Pfam" id="PF07714">
    <property type="entry name" value="PK_Tyr_Ser-Thr"/>
    <property type="match status" value="1"/>
</dbReference>
<dbReference type="PROSITE" id="PS00107">
    <property type="entry name" value="PROTEIN_KINASE_ATP"/>
    <property type="match status" value="1"/>
</dbReference>
<evidence type="ECO:0000256" key="2">
    <source>
        <dbReference type="ARBA" id="ARBA00022614"/>
    </source>
</evidence>
<dbReference type="PANTHER" id="PTHR27008">
    <property type="entry name" value="OS04G0122200 PROTEIN"/>
    <property type="match status" value="1"/>
</dbReference>
<dbReference type="InterPro" id="IPR017441">
    <property type="entry name" value="Protein_kinase_ATP_BS"/>
</dbReference>
<feature type="transmembrane region" description="Helical" evidence="8">
    <location>
        <begin position="163"/>
        <end position="187"/>
    </location>
</feature>
<dbReference type="Proteomes" id="UP001341840">
    <property type="component" value="Unassembled WGS sequence"/>
</dbReference>
<dbReference type="SUPFAM" id="SSF56112">
    <property type="entry name" value="Protein kinase-like (PK-like)"/>
    <property type="match status" value="1"/>
</dbReference>
<keyword evidence="4" id="KW-0677">Repeat</keyword>
<keyword evidence="7" id="KW-0547">Nucleotide-binding</keyword>
<dbReference type="InterPro" id="IPR001245">
    <property type="entry name" value="Ser-Thr/Tyr_kinase_cat_dom"/>
</dbReference>
<keyword evidence="2" id="KW-0433">Leucine-rich repeat</keyword>
<accession>A0ABU6VDT2</accession>
<keyword evidence="11" id="KW-1185">Reference proteome</keyword>
<keyword evidence="5 8" id="KW-1133">Transmembrane helix</keyword>
<keyword evidence="7" id="KW-0067">ATP-binding</keyword>
<evidence type="ECO:0000256" key="3">
    <source>
        <dbReference type="ARBA" id="ARBA00022692"/>
    </source>
</evidence>
<dbReference type="InterPro" id="IPR032675">
    <property type="entry name" value="LRR_dom_sf"/>
</dbReference>
<evidence type="ECO:0000313" key="10">
    <source>
        <dbReference type="EMBL" id="MED6171354.1"/>
    </source>
</evidence>